<proteinExistence type="predicted"/>
<accession>A0AAC8UB25</accession>
<dbReference type="InterPro" id="IPR006522">
    <property type="entry name" value="Phage_virion_morphogenesis"/>
</dbReference>
<protein>
    <submittedName>
        <fullName evidence="1">Mu-like prophage FluMu G protein 1</fullName>
    </submittedName>
</protein>
<dbReference type="OMA" id="TKKMSAR"/>
<name>A0AAC8UB25_HAEDC</name>
<sequence length="147" mass="16701">MELDVKFEEKDLQHIRQVFSRLRGLGKSDGLTRKMASVLQEDAEDAFAMERTPDGVKWRDLSPKYKKQRYNKGYTGNILQRHGDLAGSLNIAYGDNFAAVGVAEHYGEYHQLGTKKMSARPFLGISEDGVEEIKEILNNAIRRALRD</sequence>
<dbReference type="EMBL" id="CP011219">
    <property type="protein sequence ID" value="AKO31733.1"/>
    <property type="molecule type" value="Genomic_DNA"/>
</dbReference>
<dbReference type="NCBIfam" id="TIGR01635">
    <property type="entry name" value="tail_comp_S"/>
    <property type="match status" value="1"/>
</dbReference>
<organism evidence="1 2">
    <name type="scientific">Haemophilus ducreyi</name>
    <dbReference type="NCBI Taxonomy" id="730"/>
    <lineage>
        <taxon>Bacteria</taxon>
        <taxon>Pseudomonadati</taxon>
        <taxon>Pseudomonadota</taxon>
        <taxon>Gammaproteobacteria</taxon>
        <taxon>Pasteurellales</taxon>
        <taxon>Pasteurellaceae</taxon>
        <taxon>Haemophilus</taxon>
    </lineage>
</organism>
<dbReference type="Proteomes" id="UP000060132">
    <property type="component" value="Chromosome"/>
</dbReference>
<dbReference type="Pfam" id="PF05069">
    <property type="entry name" value="Phage_tail_S"/>
    <property type="match status" value="1"/>
</dbReference>
<evidence type="ECO:0000313" key="1">
    <source>
        <dbReference type="EMBL" id="AKO31733.1"/>
    </source>
</evidence>
<gene>
    <name evidence="1" type="ORF">RZ57_00495</name>
</gene>
<evidence type="ECO:0000313" key="2">
    <source>
        <dbReference type="Proteomes" id="UP000060132"/>
    </source>
</evidence>
<dbReference type="RefSeq" id="WP_010944180.1">
    <property type="nucleotide sequence ID" value="NZ_CP011218.1"/>
</dbReference>
<dbReference type="AlphaFoldDB" id="A0AAC8UB25"/>
<reference evidence="1 2" key="1">
    <citation type="journal article" date="2015" name="PLoS Negl. Trop. Dis.">
        <title>Haemophilus ducreyi Cutaneous Ulcer Strains Are Nearly Identical to Class I Genital Ulcer Strains.</title>
        <authorList>
            <person name="Gangaiah D."/>
            <person name="Webb K.M."/>
            <person name="Humphreys T.L."/>
            <person name="Fortney K.R."/>
            <person name="Toh E."/>
            <person name="Tai A."/>
            <person name="Katz S.S."/>
            <person name="Pillay A."/>
            <person name="Chen C.Y."/>
            <person name="Roberts S.A."/>
            <person name="Munson R.S.Jr."/>
            <person name="Spinola S.M."/>
        </authorList>
    </citation>
    <scope>NUCLEOTIDE SEQUENCE [LARGE SCALE GENOMIC DNA]</scope>
    <source>
        <strain evidence="2">CLU2</strain>
    </source>
</reference>